<evidence type="ECO:0000313" key="1">
    <source>
        <dbReference type="EMBL" id="KAJ8670947.1"/>
    </source>
</evidence>
<protein>
    <submittedName>
        <fullName evidence="1">Uncharacterized protein</fullName>
    </submittedName>
</protein>
<evidence type="ECO:0000313" key="2">
    <source>
        <dbReference type="Proteomes" id="UP001239111"/>
    </source>
</evidence>
<dbReference type="EMBL" id="CM056743">
    <property type="protein sequence ID" value="KAJ8670947.1"/>
    <property type="molecule type" value="Genomic_DNA"/>
</dbReference>
<comment type="caution">
    <text evidence="1">The sequence shown here is derived from an EMBL/GenBank/DDBJ whole genome shotgun (WGS) entry which is preliminary data.</text>
</comment>
<reference evidence="1" key="1">
    <citation type="submission" date="2023-04" db="EMBL/GenBank/DDBJ databases">
        <title>A chromosome-level genome assembly of the parasitoid wasp Eretmocerus hayati.</title>
        <authorList>
            <person name="Zhong Y."/>
            <person name="Liu S."/>
            <person name="Liu Y."/>
        </authorList>
    </citation>
    <scope>NUCLEOTIDE SEQUENCE</scope>
    <source>
        <strain evidence="1">ZJU_SS_LIU_2023</strain>
    </source>
</reference>
<organism evidence="1 2">
    <name type="scientific">Eretmocerus hayati</name>
    <dbReference type="NCBI Taxonomy" id="131215"/>
    <lineage>
        <taxon>Eukaryota</taxon>
        <taxon>Metazoa</taxon>
        <taxon>Ecdysozoa</taxon>
        <taxon>Arthropoda</taxon>
        <taxon>Hexapoda</taxon>
        <taxon>Insecta</taxon>
        <taxon>Pterygota</taxon>
        <taxon>Neoptera</taxon>
        <taxon>Endopterygota</taxon>
        <taxon>Hymenoptera</taxon>
        <taxon>Apocrita</taxon>
        <taxon>Proctotrupomorpha</taxon>
        <taxon>Chalcidoidea</taxon>
        <taxon>Aphelinidae</taxon>
        <taxon>Aphelininae</taxon>
        <taxon>Eretmocerus</taxon>
    </lineage>
</organism>
<accession>A0ACC2NL47</accession>
<proteinExistence type="predicted"/>
<gene>
    <name evidence="1" type="ORF">QAD02_002206</name>
</gene>
<sequence length="210" mass="24967">MRQFFSVSNNKGYSLDLFFSTLSDISAFAAPDILTIVDDHHIPFVFKVPLSLYESHSKLTQKNEQYYDQINTHLSNVNWGSTFDDNKNVESNLQFFHETLSRPIDEFVPMKTFHSKNDSYPRWYTSELIYLIIDKKLQHLKSKQLKHTNREKSDRHYIESKRLRAKYIRLSRICYKEYIDKVEGNLSQNSKFFWSYVNKLKNSSCVPNNI</sequence>
<name>A0ACC2NL47_9HYME</name>
<dbReference type="Proteomes" id="UP001239111">
    <property type="component" value="Chromosome 3"/>
</dbReference>
<keyword evidence="2" id="KW-1185">Reference proteome</keyword>